<reference evidence="2 3" key="1">
    <citation type="submission" date="2018-06" db="EMBL/GenBank/DDBJ databases">
        <title>Paenibacillus montanisoli sp. nov., isolated from mountain area soil.</title>
        <authorList>
            <person name="Wu M."/>
        </authorList>
    </citation>
    <scope>NUCLEOTIDE SEQUENCE [LARGE SCALE GENOMIC DNA]</scope>
    <source>
        <strain evidence="2 3">RA17</strain>
    </source>
</reference>
<evidence type="ECO:0000313" key="3">
    <source>
        <dbReference type="Proteomes" id="UP000249260"/>
    </source>
</evidence>
<dbReference type="Pfam" id="PF01520">
    <property type="entry name" value="Amidase_3"/>
    <property type="match status" value="1"/>
</dbReference>
<accession>A0A328U2M0</accession>
<dbReference type="CDD" id="cd02696">
    <property type="entry name" value="MurNAc-LAA"/>
    <property type="match status" value="1"/>
</dbReference>
<proteinExistence type="predicted"/>
<dbReference type="InterPro" id="IPR050695">
    <property type="entry name" value="N-acetylmuramoyl_amidase_3"/>
</dbReference>
<sequence length="206" mass="22653">MQTEGATKEKSDVVQAAAVTASKEPQLPLKGKMIVLDPGHGGKDVGSIGGAGTYEKEVTLQTAQHIGRKLTEQGATVVMTRQADTTISLKGRTEVAQTAHADLFISIHYDAFQSSDVYGMTTYYNKPQDREIARIIHDKLFRQDIQTKDRGVQFGDYHVIRENATPAVLLELGYISNEDEEARMKTESFQEQIATAIVNGVIEGLR</sequence>
<dbReference type="PANTHER" id="PTHR30404:SF7">
    <property type="entry name" value="CELL WALL AMIDASE LYTH-RELATED"/>
    <property type="match status" value="1"/>
</dbReference>
<evidence type="ECO:0000313" key="2">
    <source>
        <dbReference type="EMBL" id="RAP76889.1"/>
    </source>
</evidence>
<gene>
    <name evidence="2" type="ORF">DL346_13115</name>
</gene>
<dbReference type="Proteomes" id="UP000249260">
    <property type="component" value="Unassembled WGS sequence"/>
</dbReference>
<dbReference type="GO" id="GO:0030288">
    <property type="term" value="C:outer membrane-bounded periplasmic space"/>
    <property type="evidence" value="ECO:0007669"/>
    <property type="project" value="TreeGrafter"/>
</dbReference>
<dbReference type="GO" id="GO:0009253">
    <property type="term" value="P:peptidoglycan catabolic process"/>
    <property type="evidence" value="ECO:0007669"/>
    <property type="project" value="InterPro"/>
</dbReference>
<evidence type="ECO:0000259" key="1">
    <source>
        <dbReference type="SMART" id="SM00646"/>
    </source>
</evidence>
<keyword evidence="3" id="KW-1185">Reference proteome</keyword>
<dbReference type="GO" id="GO:0008745">
    <property type="term" value="F:N-acetylmuramoyl-L-alanine amidase activity"/>
    <property type="evidence" value="ECO:0007669"/>
    <property type="project" value="InterPro"/>
</dbReference>
<protein>
    <submittedName>
        <fullName evidence="2">N-acetylmuramoyl-L-alanine amidase</fullName>
    </submittedName>
</protein>
<feature type="domain" description="MurNAc-LAA" evidence="1">
    <location>
        <begin position="93"/>
        <end position="202"/>
    </location>
</feature>
<dbReference type="SUPFAM" id="SSF53187">
    <property type="entry name" value="Zn-dependent exopeptidases"/>
    <property type="match status" value="1"/>
</dbReference>
<dbReference type="AlphaFoldDB" id="A0A328U2M0"/>
<dbReference type="Gene3D" id="3.40.630.40">
    <property type="entry name" value="Zn-dependent exopeptidases"/>
    <property type="match status" value="1"/>
</dbReference>
<dbReference type="EMBL" id="QLUW01000002">
    <property type="protein sequence ID" value="RAP76889.1"/>
    <property type="molecule type" value="Genomic_DNA"/>
</dbReference>
<dbReference type="OrthoDB" id="9806267at2"/>
<comment type="caution">
    <text evidence="2">The sequence shown here is derived from an EMBL/GenBank/DDBJ whole genome shotgun (WGS) entry which is preliminary data.</text>
</comment>
<dbReference type="InterPro" id="IPR002508">
    <property type="entry name" value="MurNAc-LAA_cat"/>
</dbReference>
<organism evidence="2 3">
    <name type="scientific">Paenibacillus montanisoli</name>
    <dbReference type="NCBI Taxonomy" id="2081970"/>
    <lineage>
        <taxon>Bacteria</taxon>
        <taxon>Bacillati</taxon>
        <taxon>Bacillota</taxon>
        <taxon>Bacilli</taxon>
        <taxon>Bacillales</taxon>
        <taxon>Paenibacillaceae</taxon>
        <taxon>Paenibacillus</taxon>
    </lineage>
</organism>
<name>A0A328U2M0_9BACL</name>
<dbReference type="PANTHER" id="PTHR30404">
    <property type="entry name" value="N-ACETYLMURAMOYL-L-ALANINE AMIDASE"/>
    <property type="match status" value="1"/>
</dbReference>
<dbReference type="SMART" id="SM00646">
    <property type="entry name" value="Ami_3"/>
    <property type="match status" value="1"/>
</dbReference>